<sequence length="473" mass="52726">MCLYGLAHFGERASAAGVQLWIDGPGPRRQNWPGYRLVTGPDGVRRAVAAVETCGEEQQELPESPALVTAGQLVLFPAPPRRWEVLHQRELPVLCYQAEALRREFAQHAARHGWKQKAFHQHQRTLTMVTAWLGLDAPVEEADLWAISRLDTGYSALRLVPFLDERGLLVPDHIRHADPHRAGVARLRQRVPANLLSEVDVWIAVLRGEGRRESRTVPWKTVSGYLGYVVPVLEAWGPSIASLREITADQVQEAVDGIDGASALYALRSLFKALKRERVIFHDPARAIRASRRIVVPRPVPSDRLAGLIDRIPTPVGKVAVALAAIHALGAHAIREALLTDLNRSKGTLGLRDASGKLVRLVYLDEFTLSLIASMLKKRATRWPYSTNPHVLITRVAAHDPADPPMSPYAFQRIFRQLGFSDRQLRIDRILDQARETADPVHLMKVFGISDQTAMYYIAAAHPEKFTAEPIIP</sequence>
<evidence type="ECO:0000313" key="1">
    <source>
        <dbReference type="EMBL" id="MED7825036.1"/>
    </source>
</evidence>
<keyword evidence="2" id="KW-1185">Reference proteome</keyword>
<reference evidence="1" key="1">
    <citation type="submission" date="2024-01" db="EMBL/GenBank/DDBJ databases">
        <title>First draft genome sequence data of TA4-1, the type strain of Gram-positive actinobacterium Streptomyces chiangmaiensis.</title>
        <authorList>
            <person name="Yasawong M."/>
            <person name="Nantapong N."/>
        </authorList>
    </citation>
    <scope>NUCLEOTIDE SEQUENCE</scope>
    <source>
        <strain evidence="1">TA4-1</strain>
    </source>
</reference>
<dbReference type="Proteomes" id="UP001333996">
    <property type="component" value="Unassembled WGS sequence"/>
</dbReference>
<dbReference type="RefSeq" id="WP_329509459.1">
    <property type="nucleotide sequence ID" value="NZ_BAAAYZ010000024.1"/>
</dbReference>
<dbReference type="SUPFAM" id="SSF56349">
    <property type="entry name" value="DNA breaking-rejoining enzymes"/>
    <property type="match status" value="1"/>
</dbReference>
<accession>A0ABU7FLN5</accession>
<organism evidence="1 2">
    <name type="scientific">Streptomyces chiangmaiensis</name>
    <dbReference type="NCBI Taxonomy" id="766497"/>
    <lineage>
        <taxon>Bacteria</taxon>
        <taxon>Bacillati</taxon>
        <taxon>Actinomycetota</taxon>
        <taxon>Actinomycetes</taxon>
        <taxon>Kitasatosporales</taxon>
        <taxon>Streptomycetaceae</taxon>
        <taxon>Streptomyces</taxon>
    </lineage>
</organism>
<name>A0ABU7FLN5_9ACTN</name>
<proteinExistence type="predicted"/>
<dbReference type="InterPro" id="IPR011010">
    <property type="entry name" value="DNA_brk_join_enz"/>
</dbReference>
<evidence type="ECO:0008006" key="3">
    <source>
        <dbReference type="Google" id="ProtNLM"/>
    </source>
</evidence>
<protein>
    <recommendedName>
        <fullName evidence="3">Site-specific integrase</fullName>
    </recommendedName>
</protein>
<dbReference type="EMBL" id="JAYWVC010000093">
    <property type="protein sequence ID" value="MED7825036.1"/>
    <property type="molecule type" value="Genomic_DNA"/>
</dbReference>
<comment type="caution">
    <text evidence="1">The sequence shown here is derived from an EMBL/GenBank/DDBJ whole genome shotgun (WGS) entry which is preliminary data.</text>
</comment>
<gene>
    <name evidence="1" type="ORF">VXC91_24375</name>
</gene>
<evidence type="ECO:0000313" key="2">
    <source>
        <dbReference type="Proteomes" id="UP001333996"/>
    </source>
</evidence>